<organism evidence="11 12">
    <name type="scientific">Paracandidimonas soli</name>
    <dbReference type="NCBI Taxonomy" id="1917182"/>
    <lineage>
        <taxon>Bacteria</taxon>
        <taxon>Pseudomonadati</taxon>
        <taxon>Pseudomonadota</taxon>
        <taxon>Betaproteobacteria</taxon>
        <taxon>Burkholderiales</taxon>
        <taxon>Alcaligenaceae</taxon>
        <taxon>Paracandidimonas</taxon>
    </lineage>
</organism>
<sequence length="256" mass="27743">MGMNNSEELPPVVSGSDWPGVGYFCTTRGGGRSQGSYASMNLGRRTKDDPADVRDNQRRLRLLLPADPLWLSQVHGVDVADADAVDESAPVTADAAVTIRPGRVLAILTADCLPVVIADRDGRALGAAHAGWRGLCHGVLEATMKALRERCPQSAGWRAWIGPGIGPEAFEVGDEVRQAFLERDPAAQAHFLPGVREGKWMADLPALATMRLRAQGVEDIEASGLCTYTRQDLFFSYRRLADSGRMATCAWLKQMP</sequence>
<comment type="catalytic activity">
    <reaction evidence="1">
        <text>inosine + phosphate = alpha-D-ribose 1-phosphate + hypoxanthine</text>
        <dbReference type="Rhea" id="RHEA:27646"/>
        <dbReference type="ChEBI" id="CHEBI:17368"/>
        <dbReference type="ChEBI" id="CHEBI:17596"/>
        <dbReference type="ChEBI" id="CHEBI:43474"/>
        <dbReference type="ChEBI" id="CHEBI:57720"/>
        <dbReference type="EC" id="2.4.2.1"/>
    </reaction>
    <physiologicalReaction direction="left-to-right" evidence="1">
        <dbReference type="Rhea" id="RHEA:27647"/>
    </physiologicalReaction>
</comment>
<evidence type="ECO:0000256" key="10">
    <source>
        <dbReference type="RuleBase" id="RU361274"/>
    </source>
</evidence>
<dbReference type="PANTHER" id="PTHR30616:SF2">
    <property type="entry name" value="PURINE NUCLEOSIDE PHOSPHORYLASE LACC1"/>
    <property type="match status" value="1"/>
</dbReference>
<evidence type="ECO:0000256" key="6">
    <source>
        <dbReference type="ARBA" id="ARBA00022833"/>
    </source>
</evidence>
<dbReference type="EMBL" id="SMBX01000009">
    <property type="protein sequence ID" value="TCU94477.1"/>
    <property type="molecule type" value="Genomic_DNA"/>
</dbReference>
<evidence type="ECO:0000256" key="3">
    <source>
        <dbReference type="ARBA" id="ARBA00022679"/>
    </source>
</evidence>
<protein>
    <recommendedName>
        <fullName evidence="10">Purine nucleoside phosphorylase</fullName>
    </recommendedName>
</protein>
<dbReference type="GO" id="GO:0005507">
    <property type="term" value="F:copper ion binding"/>
    <property type="evidence" value="ECO:0007669"/>
    <property type="project" value="TreeGrafter"/>
</dbReference>
<evidence type="ECO:0000256" key="7">
    <source>
        <dbReference type="ARBA" id="ARBA00047989"/>
    </source>
</evidence>
<dbReference type="Pfam" id="PF02578">
    <property type="entry name" value="Cu-oxidase_4"/>
    <property type="match status" value="1"/>
</dbReference>
<comment type="catalytic activity">
    <reaction evidence="9">
        <text>S-methyl-5'-thioadenosine + phosphate = 5-(methylsulfanyl)-alpha-D-ribose 1-phosphate + adenine</text>
        <dbReference type="Rhea" id="RHEA:11852"/>
        <dbReference type="ChEBI" id="CHEBI:16708"/>
        <dbReference type="ChEBI" id="CHEBI:17509"/>
        <dbReference type="ChEBI" id="CHEBI:43474"/>
        <dbReference type="ChEBI" id="CHEBI:58533"/>
        <dbReference type="EC" id="2.4.2.28"/>
    </reaction>
    <physiologicalReaction direction="left-to-right" evidence="9">
        <dbReference type="Rhea" id="RHEA:11853"/>
    </physiologicalReaction>
</comment>
<dbReference type="InterPro" id="IPR003730">
    <property type="entry name" value="Cu_polyphenol_OxRdtase"/>
</dbReference>
<dbReference type="Gene3D" id="3.60.140.10">
    <property type="entry name" value="CNF1/YfiH-like putative cysteine hydrolases"/>
    <property type="match status" value="1"/>
</dbReference>
<reference evidence="11 12" key="1">
    <citation type="submission" date="2019-03" db="EMBL/GenBank/DDBJ databases">
        <title>Genomic Encyclopedia of Type Strains, Phase IV (KMG-IV): sequencing the most valuable type-strain genomes for metagenomic binning, comparative biology and taxonomic classification.</title>
        <authorList>
            <person name="Goeker M."/>
        </authorList>
    </citation>
    <scope>NUCLEOTIDE SEQUENCE [LARGE SCALE GENOMIC DNA]</scope>
    <source>
        <strain evidence="11 12">DSM 100048</strain>
    </source>
</reference>
<evidence type="ECO:0000313" key="12">
    <source>
        <dbReference type="Proteomes" id="UP000294692"/>
    </source>
</evidence>
<comment type="catalytic activity">
    <reaction evidence="8">
        <text>adenosine + phosphate = alpha-D-ribose 1-phosphate + adenine</text>
        <dbReference type="Rhea" id="RHEA:27642"/>
        <dbReference type="ChEBI" id="CHEBI:16335"/>
        <dbReference type="ChEBI" id="CHEBI:16708"/>
        <dbReference type="ChEBI" id="CHEBI:43474"/>
        <dbReference type="ChEBI" id="CHEBI:57720"/>
        <dbReference type="EC" id="2.4.2.1"/>
    </reaction>
    <physiologicalReaction direction="left-to-right" evidence="8">
        <dbReference type="Rhea" id="RHEA:27643"/>
    </physiologicalReaction>
</comment>
<dbReference type="InterPro" id="IPR011324">
    <property type="entry name" value="Cytotoxic_necrot_fac-like_cat"/>
</dbReference>
<dbReference type="InterPro" id="IPR038371">
    <property type="entry name" value="Cu_polyphenol_OxRdtase_sf"/>
</dbReference>
<dbReference type="PANTHER" id="PTHR30616">
    <property type="entry name" value="UNCHARACTERIZED PROTEIN YFIH"/>
    <property type="match status" value="1"/>
</dbReference>
<comment type="similarity">
    <text evidence="2 10">Belongs to the purine nucleoside phosphorylase YfiH/LACC1 family.</text>
</comment>
<dbReference type="Proteomes" id="UP000294692">
    <property type="component" value="Unassembled WGS sequence"/>
</dbReference>
<dbReference type="NCBIfam" id="TIGR00726">
    <property type="entry name" value="peptidoglycan editing factor PgeF"/>
    <property type="match status" value="1"/>
</dbReference>
<gene>
    <name evidence="11" type="ORF">EV686_10928</name>
</gene>
<dbReference type="AlphaFoldDB" id="A0A4R3UUS9"/>
<keyword evidence="12" id="KW-1185">Reference proteome</keyword>
<dbReference type="SUPFAM" id="SSF64438">
    <property type="entry name" value="CNF1/YfiH-like putative cysteine hydrolases"/>
    <property type="match status" value="1"/>
</dbReference>
<evidence type="ECO:0000256" key="4">
    <source>
        <dbReference type="ARBA" id="ARBA00022723"/>
    </source>
</evidence>
<evidence type="ECO:0000256" key="9">
    <source>
        <dbReference type="ARBA" id="ARBA00049893"/>
    </source>
</evidence>
<comment type="catalytic activity">
    <reaction evidence="7">
        <text>adenosine + H2O + H(+) = inosine + NH4(+)</text>
        <dbReference type="Rhea" id="RHEA:24408"/>
        <dbReference type="ChEBI" id="CHEBI:15377"/>
        <dbReference type="ChEBI" id="CHEBI:15378"/>
        <dbReference type="ChEBI" id="CHEBI:16335"/>
        <dbReference type="ChEBI" id="CHEBI:17596"/>
        <dbReference type="ChEBI" id="CHEBI:28938"/>
        <dbReference type="EC" id="3.5.4.4"/>
    </reaction>
    <physiologicalReaction direction="left-to-right" evidence="7">
        <dbReference type="Rhea" id="RHEA:24409"/>
    </physiologicalReaction>
</comment>
<evidence type="ECO:0000313" key="11">
    <source>
        <dbReference type="EMBL" id="TCU94477.1"/>
    </source>
</evidence>
<evidence type="ECO:0000256" key="2">
    <source>
        <dbReference type="ARBA" id="ARBA00007353"/>
    </source>
</evidence>
<keyword evidence="4" id="KW-0479">Metal-binding</keyword>
<dbReference type="GO" id="GO:0017061">
    <property type="term" value="F:S-methyl-5-thioadenosine phosphorylase activity"/>
    <property type="evidence" value="ECO:0007669"/>
    <property type="project" value="UniProtKB-EC"/>
</dbReference>
<keyword evidence="3" id="KW-0808">Transferase</keyword>
<evidence type="ECO:0000256" key="5">
    <source>
        <dbReference type="ARBA" id="ARBA00022801"/>
    </source>
</evidence>
<dbReference type="GO" id="GO:0016787">
    <property type="term" value="F:hydrolase activity"/>
    <property type="evidence" value="ECO:0007669"/>
    <property type="project" value="UniProtKB-KW"/>
</dbReference>
<name>A0A4R3UUS9_9BURK</name>
<keyword evidence="5" id="KW-0378">Hydrolase</keyword>
<evidence type="ECO:0000256" key="1">
    <source>
        <dbReference type="ARBA" id="ARBA00000553"/>
    </source>
</evidence>
<evidence type="ECO:0000256" key="8">
    <source>
        <dbReference type="ARBA" id="ARBA00048968"/>
    </source>
</evidence>
<proteinExistence type="inferred from homology"/>
<keyword evidence="6" id="KW-0862">Zinc</keyword>
<accession>A0A4R3UUS9</accession>
<dbReference type="CDD" id="cd16833">
    <property type="entry name" value="YfiH"/>
    <property type="match status" value="1"/>
</dbReference>
<comment type="caution">
    <text evidence="11">The sequence shown here is derived from an EMBL/GenBank/DDBJ whole genome shotgun (WGS) entry which is preliminary data.</text>
</comment>